<dbReference type="InterPro" id="IPR011650">
    <property type="entry name" value="Peptidase_M20_dimer"/>
</dbReference>
<dbReference type="EMBL" id="AZHA01000048">
    <property type="protein sequence ID" value="OAA34837.1"/>
    <property type="molecule type" value="Genomic_DNA"/>
</dbReference>
<accession>A0A166WKP6</accession>
<dbReference type="Pfam" id="PF01546">
    <property type="entry name" value="Peptidase_M20"/>
    <property type="match status" value="2"/>
</dbReference>
<dbReference type="PANTHER" id="PTHR32494:SF20">
    <property type="entry name" value="PEPTIDASE M20 DIMERISATION DOMAIN-CONTAINING PROTEIN"/>
    <property type="match status" value="1"/>
</dbReference>
<dbReference type="AlphaFoldDB" id="A0A166WKP6"/>
<comment type="similarity">
    <text evidence="1">Belongs to the peptidase M20A family.</text>
</comment>
<dbReference type="InterPro" id="IPR002933">
    <property type="entry name" value="Peptidase_M20"/>
</dbReference>
<organism evidence="4 5">
    <name type="scientific">Beauveria brongniartii RCEF 3172</name>
    <dbReference type="NCBI Taxonomy" id="1081107"/>
    <lineage>
        <taxon>Eukaryota</taxon>
        <taxon>Fungi</taxon>
        <taxon>Dikarya</taxon>
        <taxon>Ascomycota</taxon>
        <taxon>Pezizomycotina</taxon>
        <taxon>Sordariomycetes</taxon>
        <taxon>Hypocreomycetidae</taxon>
        <taxon>Hypocreales</taxon>
        <taxon>Cordycipitaceae</taxon>
        <taxon>Beauveria</taxon>
        <taxon>Beauveria brongniartii</taxon>
    </lineage>
</organism>
<dbReference type="Pfam" id="PF07687">
    <property type="entry name" value="M20_dimer"/>
    <property type="match status" value="1"/>
</dbReference>
<keyword evidence="5" id="KW-1185">Reference proteome</keyword>
<dbReference type="PANTHER" id="PTHR32494">
    <property type="entry name" value="ALLANTOATE DEIMINASE-RELATED"/>
    <property type="match status" value="1"/>
</dbReference>
<comment type="caution">
    <text evidence="4">The sequence shown here is derived from an EMBL/GenBank/DDBJ whole genome shotgun (WGS) entry which is preliminary data.</text>
</comment>
<evidence type="ECO:0000259" key="3">
    <source>
        <dbReference type="Pfam" id="PF07687"/>
    </source>
</evidence>
<dbReference type="OrthoDB" id="4676at2759"/>
<dbReference type="Gene3D" id="3.40.630.10">
    <property type="entry name" value="Zn peptidases"/>
    <property type="match status" value="2"/>
</dbReference>
<evidence type="ECO:0000313" key="4">
    <source>
        <dbReference type="EMBL" id="OAA34837.1"/>
    </source>
</evidence>
<dbReference type="Gene3D" id="3.30.70.360">
    <property type="match status" value="2"/>
</dbReference>
<dbReference type="GO" id="GO:0016813">
    <property type="term" value="F:hydrolase activity, acting on carbon-nitrogen (but not peptide) bonds, in linear amidines"/>
    <property type="evidence" value="ECO:0007669"/>
    <property type="project" value="InterPro"/>
</dbReference>
<dbReference type="SUPFAM" id="SSF55031">
    <property type="entry name" value="Bacterial exopeptidase dimerisation domain"/>
    <property type="match status" value="2"/>
</dbReference>
<name>A0A166WKP6_9HYPO</name>
<dbReference type="InterPro" id="IPR036264">
    <property type="entry name" value="Bact_exopeptidase_dim_dom"/>
</dbReference>
<dbReference type="NCBIfam" id="TIGR01879">
    <property type="entry name" value="hydantase"/>
    <property type="match status" value="1"/>
</dbReference>
<reference evidence="4 5" key="1">
    <citation type="journal article" date="2016" name="Genome Biol. Evol.">
        <title>Divergent and convergent evolution of fungal pathogenicity.</title>
        <authorList>
            <person name="Shang Y."/>
            <person name="Xiao G."/>
            <person name="Zheng P."/>
            <person name="Cen K."/>
            <person name="Zhan S."/>
            <person name="Wang C."/>
        </authorList>
    </citation>
    <scope>NUCLEOTIDE SEQUENCE [LARGE SCALE GENOMIC DNA]</scope>
    <source>
        <strain evidence="4 5">RCEF 3172</strain>
    </source>
</reference>
<dbReference type="SUPFAM" id="SSF53187">
    <property type="entry name" value="Zn-dependent exopeptidases"/>
    <property type="match status" value="2"/>
</dbReference>
<proteinExistence type="inferred from homology"/>
<dbReference type="InterPro" id="IPR010158">
    <property type="entry name" value="Amidase_Cbmase"/>
</dbReference>
<evidence type="ECO:0000256" key="1">
    <source>
        <dbReference type="ARBA" id="ARBA00006247"/>
    </source>
</evidence>
<gene>
    <name evidence="4" type="ORF">BBO_09054</name>
</gene>
<evidence type="ECO:0000313" key="5">
    <source>
        <dbReference type="Proteomes" id="UP000076863"/>
    </source>
</evidence>
<sequence length="872" mass="93827">MRPTVRLSPIGCGLRRYSAAAPILRINAARLHETLHHTCQWGSANRYGEGPTQTGMNRLALTDDDMAVREWFRGAMEDLHAKITIDQLGNMFAQKKGKAKSSAPMIAMGSHLDTQPRGGRYDGILGVVAAVEVMRTLKENNYETHFDIGAVNWTNEEGARFPISMMASGVWAGKIPLDTAWNTRDVFDSSKTVKSELARHGLIGSVACSHEVYSLGAHFELHIEQSPVLQDTGRKIGVVQGSQAYQWFTIHVTGRDSHTGTTPLYMRSDPLLAAAKMISRAHEIAKSHGALASTGIFKIPATSSTNTIAANVSFSMDQVFARIAKEDGKGVSYTTKLDTYSPAVKFDKDCIRAVENAASRTVGKDGWSHLTSGAGHDSVHTSKICPTTMICVPCKDGVSHHPEEYTSPQDCALGTQTLLDAVIEYDQFKANPDSDGVKWRCDMPRVRVWGSTSCSQENRLRDGIEARAECILSLTQKLVRTPSTSPPGNVSAVALVAADQIRQLIPESDISTIKTGPGIINVVAVIRSGRRGKRLVFSGHLDTYPTGDAGRWTLDPFSGELSSDGKHVYGRGVSDMKGGIAASIIAAQALCRCKESWSGEVVIALAGDEETMGKLDSAHLIKHVAEVGEADAMICGDAGSPIIVRTGEKGLLWLEVEASGKAAHGAHVHRGSNAIDRLMAALSQLKSLEKLEIWPVKEVEDAIAAAMPVSEPLGGPGEAAVLGSITMNIGTISSETSTNLVAETASASLDIRLPMGLSTATLIEQIKRILEPADGIRHDIVRAYEASWMPPDEEITRHALEVTRLMVDEQATVNMRVGASDARLFIRAAGIPSVVIGLTPHNMGGADEYVEVAELVQVAQIHALTAYRFLKA</sequence>
<evidence type="ECO:0000256" key="2">
    <source>
        <dbReference type="ARBA" id="ARBA00022801"/>
    </source>
</evidence>
<feature type="domain" description="Peptidase M20 dimerisation" evidence="3">
    <location>
        <begin position="646"/>
        <end position="773"/>
    </location>
</feature>
<protein>
    <submittedName>
        <fullName evidence="4">Amidase, hydantoinase/carbamoylase</fullName>
    </submittedName>
</protein>
<dbReference type="CDD" id="cd03884">
    <property type="entry name" value="M20_bAS"/>
    <property type="match status" value="1"/>
</dbReference>
<keyword evidence="2" id="KW-0378">Hydrolase</keyword>
<dbReference type="Proteomes" id="UP000076863">
    <property type="component" value="Unassembled WGS sequence"/>
</dbReference>